<reference evidence="12 13" key="1">
    <citation type="submission" date="2015-09" db="EMBL/GenBank/DDBJ databases">
        <title>Draft genome of a European isolate of the apple canker pathogen Neonectria ditissima.</title>
        <authorList>
            <person name="Gomez-Cortecero A."/>
            <person name="Harrison R.J."/>
            <person name="Armitage A.D."/>
        </authorList>
    </citation>
    <scope>NUCLEOTIDE SEQUENCE [LARGE SCALE GENOMIC DNA]</scope>
    <source>
        <strain evidence="12 13">R09/05</strain>
    </source>
</reference>
<accession>A0A0N8H691</accession>
<feature type="active site" description="O-isoaspartyl threonine intermediate" evidence="5">
    <location>
        <position position="724"/>
    </location>
</feature>
<dbReference type="InterPro" id="IPR020827">
    <property type="entry name" value="Asparaginase/glutaminase_AS1"/>
</dbReference>
<gene>
    <name evidence="12" type="ORF">AK830_g8211</name>
</gene>
<dbReference type="PIRSF" id="PIRSF500176">
    <property type="entry name" value="L_ASNase"/>
    <property type="match status" value="1"/>
</dbReference>
<dbReference type="Gene3D" id="3.40.50.40">
    <property type="match status" value="1"/>
</dbReference>
<comment type="similarity">
    <text evidence="1 8">Belongs to the asparaginase 1 family.</text>
</comment>
<dbReference type="InterPro" id="IPR027473">
    <property type="entry name" value="L-asparaginase_C"/>
</dbReference>
<dbReference type="SMART" id="SM00870">
    <property type="entry name" value="Asparaginase"/>
    <property type="match status" value="1"/>
</dbReference>
<dbReference type="PANTHER" id="PTHR40788:SF1">
    <property type="entry name" value="IPA PROTEIN"/>
    <property type="match status" value="1"/>
</dbReference>
<dbReference type="PANTHER" id="PTHR40788">
    <property type="entry name" value="CLR5 DOMAIN-CONTAINING PROTEIN-RELATED"/>
    <property type="match status" value="1"/>
</dbReference>
<dbReference type="CDD" id="cd08964">
    <property type="entry name" value="L-asparaginase_II"/>
    <property type="match status" value="1"/>
</dbReference>
<dbReference type="GO" id="GO:0006530">
    <property type="term" value="P:L-asparagine catabolic process"/>
    <property type="evidence" value="ECO:0007669"/>
    <property type="project" value="UniProtKB-ARBA"/>
</dbReference>
<dbReference type="PROSITE" id="PS00917">
    <property type="entry name" value="ASN_GLN_ASE_2"/>
    <property type="match status" value="1"/>
</dbReference>
<evidence type="ECO:0000256" key="2">
    <source>
        <dbReference type="ARBA" id="ARBA00012920"/>
    </source>
</evidence>
<feature type="compositionally biased region" description="Polar residues" evidence="9">
    <location>
        <begin position="554"/>
        <end position="571"/>
    </location>
</feature>
<evidence type="ECO:0000256" key="7">
    <source>
        <dbReference type="PROSITE-ProRule" id="PRU10100"/>
    </source>
</evidence>
<evidence type="ECO:0000259" key="10">
    <source>
        <dbReference type="Pfam" id="PF00710"/>
    </source>
</evidence>
<evidence type="ECO:0000313" key="12">
    <source>
        <dbReference type="EMBL" id="KPM38316.1"/>
    </source>
</evidence>
<dbReference type="InterPro" id="IPR037152">
    <property type="entry name" value="L-asparaginase_N_sf"/>
</dbReference>
<comment type="catalytic activity">
    <reaction evidence="4">
        <text>L-asparagine + H2O = L-aspartate + NH4(+)</text>
        <dbReference type="Rhea" id="RHEA:21016"/>
        <dbReference type="ChEBI" id="CHEBI:15377"/>
        <dbReference type="ChEBI" id="CHEBI:28938"/>
        <dbReference type="ChEBI" id="CHEBI:29991"/>
        <dbReference type="ChEBI" id="CHEBI:58048"/>
        <dbReference type="EC" id="3.5.1.1"/>
    </reaction>
</comment>
<dbReference type="STRING" id="78410.A0A0N8H691"/>
<dbReference type="AlphaFoldDB" id="A0A0N8H691"/>
<feature type="active site" evidence="7">
    <location>
        <position position="804"/>
    </location>
</feature>
<evidence type="ECO:0000256" key="1">
    <source>
        <dbReference type="ARBA" id="ARBA00010518"/>
    </source>
</evidence>
<dbReference type="InterPro" id="IPR004550">
    <property type="entry name" value="AsnASE_II"/>
</dbReference>
<dbReference type="FunFam" id="3.40.50.1170:FF:000001">
    <property type="entry name" value="L-asparaginase 2"/>
    <property type="match status" value="1"/>
</dbReference>
<feature type="compositionally biased region" description="Basic and acidic residues" evidence="9">
    <location>
        <begin position="573"/>
        <end position="585"/>
    </location>
</feature>
<dbReference type="OrthoDB" id="2922289at2759"/>
<evidence type="ECO:0000256" key="3">
    <source>
        <dbReference type="ARBA" id="ARBA00022801"/>
    </source>
</evidence>
<dbReference type="PRINTS" id="PR00139">
    <property type="entry name" value="ASNGLNASE"/>
</dbReference>
<dbReference type="PIRSF" id="PIRSF001220">
    <property type="entry name" value="L-ASNase_gatD"/>
    <property type="match status" value="1"/>
</dbReference>
<proteinExistence type="inferred from homology"/>
<keyword evidence="13" id="KW-1185">Reference proteome</keyword>
<dbReference type="Proteomes" id="UP000050424">
    <property type="component" value="Unassembled WGS sequence"/>
</dbReference>
<feature type="active site" evidence="6">
    <location>
        <position position="724"/>
    </location>
</feature>
<dbReference type="PROSITE" id="PS51732">
    <property type="entry name" value="ASN_GLN_ASE_3"/>
    <property type="match status" value="1"/>
</dbReference>
<dbReference type="InterPro" id="IPR036152">
    <property type="entry name" value="Asp/glu_Ase-like_sf"/>
</dbReference>
<dbReference type="InterPro" id="IPR006034">
    <property type="entry name" value="Asparaginase/glutaminase-like"/>
</dbReference>
<dbReference type="Pfam" id="PF00710">
    <property type="entry name" value="Asparaginase"/>
    <property type="match status" value="1"/>
</dbReference>
<keyword evidence="3" id="KW-0378">Hydrolase</keyword>
<dbReference type="EMBL" id="LKCW01000137">
    <property type="protein sequence ID" value="KPM38316.1"/>
    <property type="molecule type" value="Genomic_DNA"/>
</dbReference>
<dbReference type="GO" id="GO:0004067">
    <property type="term" value="F:asparaginase activity"/>
    <property type="evidence" value="ECO:0007669"/>
    <property type="project" value="UniProtKB-UniRule"/>
</dbReference>
<evidence type="ECO:0000256" key="4">
    <source>
        <dbReference type="ARBA" id="ARBA00049366"/>
    </source>
</evidence>
<evidence type="ECO:0000256" key="6">
    <source>
        <dbReference type="PROSITE-ProRule" id="PRU10099"/>
    </source>
</evidence>
<name>A0A0N8H691_9HYPO</name>
<feature type="domain" description="Asparaginase/glutaminase C-terminal" evidence="11">
    <location>
        <begin position="930"/>
        <end position="1040"/>
    </location>
</feature>
<evidence type="ECO:0000313" key="13">
    <source>
        <dbReference type="Proteomes" id="UP000050424"/>
    </source>
</evidence>
<dbReference type="SUPFAM" id="SSF53774">
    <property type="entry name" value="Glutaminase/Asparaginase"/>
    <property type="match status" value="1"/>
</dbReference>
<feature type="region of interest" description="Disordered" evidence="9">
    <location>
        <begin position="547"/>
        <end position="614"/>
    </location>
</feature>
<dbReference type="Pfam" id="PF17763">
    <property type="entry name" value="Asparaginase_C"/>
    <property type="match status" value="1"/>
</dbReference>
<evidence type="ECO:0000256" key="8">
    <source>
        <dbReference type="RuleBase" id="RU004456"/>
    </source>
</evidence>
<evidence type="ECO:0000256" key="5">
    <source>
        <dbReference type="PIRSR" id="PIRSR604550-50"/>
    </source>
</evidence>
<dbReference type="InterPro" id="IPR027475">
    <property type="entry name" value="Asparaginase/glutaminase_AS2"/>
</dbReference>
<feature type="domain" description="L-asparaginase N-terminal" evidence="10">
    <location>
        <begin position="715"/>
        <end position="899"/>
    </location>
</feature>
<dbReference type="NCBIfam" id="TIGR00520">
    <property type="entry name" value="asnASE_II"/>
    <property type="match status" value="1"/>
</dbReference>
<dbReference type="EC" id="3.5.1.1" evidence="2"/>
<dbReference type="PROSITE" id="PS00144">
    <property type="entry name" value="ASN_GLN_ASE_1"/>
    <property type="match status" value="1"/>
</dbReference>
<dbReference type="InterPro" id="IPR040919">
    <property type="entry name" value="Asparaginase_C"/>
</dbReference>
<sequence>MSQPSNQDVVKELHSDLARKYKRHAVRIESIWRSFDKKQRTKCLRAGAVEGVVLKHSTDTSLGNVCKIIPEWNLRDMTEPGSEFALDLLKHRATESLFAQYRAGPNGSPGDHELIEKMIRTRNLRYAEDFKDCYTFFTGDEMHGSSFKLTSEKEDSLAAFAPAIAAGLCVPQSTGELILLRQINLLQSLNILVEDILDQGSTVAETKMSKKADKAATEAFSNLSLQAPERKLALADIVATAQSQKDSFEEYLDLLSSEPVVLSHAVNVCFFSRPELVADEKGRRLPVHTDQYISAAVFEAVHVAVKGAAMWKYICRLLELLEAAKGDKPRRAVIVQEISNICHLEYVRTQAIFKRHVQSGTGAKWFKRASNGFDSAGNARVTMKGNPEELTRTDAQLHYVLRLCQSETTSLKAAEWMTKLSDLHKAYPAERERLAEREVDSLSDLVVIVAFIQDLSSVISMPTVSRKKGQLFVAGTQEVEAELNQLKSQIDLRDFAVPIENLVEPGMAQGALETLDRFIIEKAGTKMGFLYDDLVEDCLARLQVQPEKAKTSDEQTSAPEWQQSATTSQSPDVRVEQRKQKEKTRPPHSSAFEMTPQAEPSRPEPAPPSQTFEVSASTAEVFSTLFNKSKSRGSVTWPDFESAMAELKFSVMPKFGSVYTFLPPESMGNAEFMMPSLLRLVVAASSALLAGAVPVPVPAAPVLFTRESFNASLPNITIFATGGTIAGSAGSSSQVTGYKAGALGVDVLIDAVPEIKNVSNVKGVQFSNIGSQAMNSSLLVDLSQRIQVAVDDPYVSGVVVTHGTDTLEETAFFLELTVRTEKPIVVVGAMRPATAISADGPMNLLESVTLAASPKGRGRGVMVVLNDRIGSAYYTTKTNANSLDTFKAYEQGFLGAFEDVLPFFFYPPATPVGRPYFDIVKNDPADGMPQVDVLYGYQELNAALIPAAVESGAKGLVLAGSGAGSWTDDGNTAVQKAIKENHTAVVYSRRPMDGFVSQAPIEDGVEWGIGGGFLNPQKARILLQLAINAKYSVAQMRSIFEHN</sequence>
<evidence type="ECO:0000256" key="9">
    <source>
        <dbReference type="SAM" id="MobiDB-lite"/>
    </source>
</evidence>
<evidence type="ECO:0000259" key="11">
    <source>
        <dbReference type="Pfam" id="PF17763"/>
    </source>
</evidence>
<comment type="caution">
    <text evidence="12">The sequence shown here is derived from an EMBL/GenBank/DDBJ whole genome shotgun (WGS) entry which is preliminary data.</text>
</comment>
<dbReference type="InterPro" id="IPR027474">
    <property type="entry name" value="L-asparaginase_N"/>
</dbReference>
<protein>
    <recommendedName>
        <fullName evidence="2">asparaginase</fullName>
        <ecNumber evidence="2">3.5.1.1</ecNumber>
    </recommendedName>
</protein>
<organism evidence="12 13">
    <name type="scientific">Neonectria ditissima</name>
    <dbReference type="NCBI Taxonomy" id="78410"/>
    <lineage>
        <taxon>Eukaryota</taxon>
        <taxon>Fungi</taxon>
        <taxon>Dikarya</taxon>
        <taxon>Ascomycota</taxon>
        <taxon>Pezizomycotina</taxon>
        <taxon>Sordariomycetes</taxon>
        <taxon>Hypocreomycetidae</taxon>
        <taxon>Hypocreales</taxon>
        <taxon>Nectriaceae</taxon>
        <taxon>Neonectria</taxon>
    </lineage>
</organism>
<dbReference type="Gene3D" id="3.40.50.1170">
    <property type="entry name" value="L-asparaginase, N-terminal domain"/>
    <property type="match status" value="1"/>
</dbReference>